<feature type="coiled-coil region" evidence="1">
    <location>
        <begin position="311"/>
        <end position="629"/>
    </location>
</feature>
<feature type="coiled-coil region" evidence="1">
    <location>
        <begin position="684"/>
        <end position="840"/>
    </location>
</feature>
<comment type="caution">
    <text evidence="3">The sequence shown here is derived from an EMBL/GenBank/DDBJ whole genome shotgun (WGS) entry which is preliminary data.</text>
</comment>
<evidence type="ECO:0000313" key="3">
    <source>
        <dbReference type="EMBL" id="CAD8167132.1"/>
    </source>
</evidence>
<sequence length="1026" mass="122845">MDKRKLLFEDNLKTNFQDFNNDFKDNKLKANDIKNRDQSNKRVSTKQPYEANNKSNELNNKTNSSFTIYQDNDTSYFRKRIEDLQFRVDSQDLKLKAKDKEIQHQQSQIKQYILELHQVQIMEKDYKEQILALNSELSQWKDKYFANLKEYQYKLATITRQASQDQNSLKKKYEEIIEQQQKEIEQIELRFENERDNIYKSMELQNKSQHINEEINELISKYDELETENMGLREKIIVFEANQDELKFHIQQISGRLLEQVNKTVQLEQQKQQDIQNCQNLLLAKDKQINNLLIQIEESKNDEQYLDQEKLVQLENLNNQLIEQNSQLEDENQKLKTQLSDQLEQDNEDLKLIIQKQKQQIEKQQQELTQYIQEKNQFEQQSISEVNSKSQEQQIEINAILQQLSQAEQECEKLRQQNHNLQNSISNQQIFGYQKDELLDQIESYVRDIKEKDEVIQSQRINQKEFEKVLAQYRAENKEYKTKNELLSNQNEISTLQIEEILREKQHLQKQLESLANENKLQTKELQNLQETLNIYMRKENDHSLIMKIENLENKNSILQEQNFMLQQKADEVMEEFEQKTKFYQSEIAETQEVYKLISLQLNEKEIQLKQLEENLVLQKEHSQQLFENNQTLQEDQRLCHQQLSNFKYQTEDTLDEIDSKYKIQDQQIKSKTFDKQKVFEFNNVEVQQDITTYESKQENSQNEELLQMIKEFDLQLRSEKELNENLNLQLKNLQDEFLALQEEKLNSLISIEKQEEQIKQLIYELAEQKRLNETLQQTYNSNLEMELEKNKNTFEYTINILQEEKDQLKQKTIEAIQENIDLQNKLQHFETELLQKQLQLSRIDHEQVVESYENENSNNFELEQSPEGKQYQIIKNEKSDQVNNQYGGEVQYQEFMKDDKSQMKKLEQEFEFQQQVQVPLNQKELREQIVSSFEQSSQSVEQPSNQETLVSKLIEKINLDEHSILSNPKPEQQELFEVNQQIKEVSFNQQQDDPSKISIISKQLANNLINNVLIDAIESVLNLSK</sequence>
<accession>A0A8S1UTI5</accession>
<feature type="coiled-coil region" evidence="1">
    <location>
        <begin position="95"/>
        <end position="242"/>
    </location>
</feature>
<evidence type="ECO:0000256" key="2">
    <source>
        <dbReference type="SAM" id="MobiDB-lite"/>
    </source>
</evidence>
<feature type="region of interest" description="Disordered" evidence="2">
    <location>
        <begin position="35"/>
        <end position="59"/>
    </location>
</feature>
<proteinExistence type="predicted"/>
<dbReference type="EMBL" id="CAJJDP010000049">
    <property type="protein sequence ID" value="CAD8167132.1"/>
    <property type="molecule type" value="Genomic_DNA"/>
</dbReference>
<reference evidence="3" key="1">
    <citation type="submission" date="2021-01" db="EMBL/GenBank/DDBJ databases">
        <authorList>
            <consortium name="Genoscope - CEA"/>
            <person name="William W."/>
        </authorList>
    </citation>
    <scope>NUCLEOTIDE SEQUENCE</scope>
</reference>
<gene>
    <name evidence="3" type="ORF">POCTA_138.1.T0490213</name>
</gene>
<evidence type="ECO:0000256" key="1">
    <source>
        <dbReference type="SAM" id="Coils"/>
    </source>
</evidence>
<evidence type="ECO:0000313" key="4">
    <source>
        <dbReference type="Proteomes" id="UP000683925"/>
    </source>
</evidence>
<keyword evidence="4" id="KW-1185">Reference proteome</keyword>
<protein>
    <submittedName>
        <fullName evidence="3">Uncharacterized protein</fullName>
    </submittedName>
</protein>
<dbReference type="Proteomes" id="UP000683925">
    <property type="component" value="Unassembled WGS sequence"/>
</dbReference>
<dbReference type="AlphaFoldDB" id="A0A8S1UTI5"/>
<organism evidence="3 4">
    <name type="scientific">Paramecium octaurelia</name>
    <dbReference type="NCBI Taxonomy" id="43137"/>
    <lineage>
        <taxon>Eukaryota</taxon>
        <taxon>Sar</taxon>
        <taxon>Alveolata</taxon>
        <taxon>Ciliophora</taxon>
        <taxon>Intramacronucleata</taxon>
        <taxon>Oligohymenophorea</taxon>
        <taxon>Peniculida</taxon>
        <taxon>Parameciidae</taxon>
        <taxon>Paramecium</taxon>
    </lineage>
</organism>
<name>A0A8S1UTI5_PAROT</name>
<dbReference type="OrthoDB" id="310505at2759"/>
<keyword evidence="1" id="KW-0175">Coiled coil</keyword>
<dbReference type="OMA" id="FEANQDE"/>